<dbReference type="EMBL" id="CP026111">
    <property type="protein sequence ID" value="AUT59482.1"/>
    <property type="molecule type" value="Genomic_DNA"/>
</dbReference>
<evidence type="ECO:0000313" key="3">
    <source>
        <dbReference type="EMBL" id="AUT59482.1"/>
    </source>
</evidence>
<feature type="chain" id="PRO_5014475818" description="DUF4148 domain-containing protein" evidence="2">
    <location>
        <begin position="24"/>
        <end position="116"/>
    </location>
</feature>
<name>A0A2I8EJA6_9BURK</name>
<reference evidence="3 4" key="1">
    <citation type="submission" date="2018-01" db="EMBL/GenBank/DDBJ databases">
        <title>Species boundaries and ecological features among Paraburkholderia terrae DSMZ17804T, P. hospita DSMZ17164T and P. caribensis DSMZ13236T.</title>
        <authorList>
            <person name="Pratama A.A."/>
        </authorList>
    </citation>
    <scope>NUCLEOTIDE SEQUENCE [LARGE SCALE GENOMIC DNA]</scope>
    <source>
        <strain evidence="3 4">DSM 17804</strain>
    </source>
</reference>
<evidence type="ECO:0000256" key="2">
    <source>
        <dbReference type="SAM" id="SignalP"/>
    </source>
</evidence>
<evidence type="ECO:0000313" key="4">
    <source>
        <dbReference type="Proteomes" id="UP000243502"/>
    </source>
</evidence>
<sequence>MRKGSRHWVAALLISAVPLVAEAQGEMASAPAQSKPDTATASASRADSKAQKQALKEQRKAERKQARQVRNAELKNLERNGYGPQAAPDQYPENLLNAERKSAPQKAIPAGPASSN</sequence>
<dbReference type="Proteomes" id="UP000243502">
    <property type="component" value="Chromosome 1"/>
</dbReference>
<proteinExistence type="predicted"/>
<keyword evidence="2" id="KW-0732">Signal</keyword>
<organism evidence="3 4">
    <name type="scientific">Paraburkholderia terrae</name>
    <dbReference type="NCBI Taxonomy" id="311230"/>
    <lineage>
        <taxon>Bacteria</taxon>
        <taxon>Pseudomonadati</taxon>
        <taxon>Pseudomonadota</taxon>
        <taxon>Betaproteobacteria</taxon>
        <taxon>Burkholderiales</taxon>
        <taxon>Burkholderiaceae</taxon>
        <taxon>Paraburkholderia</taxon>
    </lineage>
</organism>
<feature type="compositionally biased region" description="Basic and acidic residues" evidence="1">
    <location>
        <begin position="46"/>
        <end position="78"/>
    </location>
</feature>
<dbReference type="OrthoDB" id="9109387at2"/>
<protein>
    <recommendedName>
        <fullName evidence="5">DUF4148 domain-containing protein</fullName>
    </recommendedName>
</protein>
<accession>A0A2I8EJA6</accession>
<evidence type="ECO:0008006" key="5">
    <source>
        <dbReference type="Google" id="ProtNLM"/>
    </source>
</evidence>
<feature type="signal peptide" evidence="2">
    <location>
        <begin position="1"/>
        <end position="23"/>
    </location>
</feature>
<dbReference type="KEGG" id="pter:C2L65_07610"/>
<evidence type="ECO:0000256" key="1">
    <source>
        <dbReference type="SAM" id="MobiDB-lite"/>
    </source>
</evidence>
<dbReference type="AlphaFoldDB" id="A0A2I8EJA6"/>
<feature type="region of interest" description="Disordered" evidence="1">
    <location>
        <begin position="25"/>
        <end position="116"/>
    </location>
</feature>
<dbReference type="RefSeq" id="WP_042313721.1">
    <property type="nucleotide sequence ID" value="NZ_CP026111.1"/>
</dbReference>
<gene>
    <name evidence="3" type="ORF">C2L65_07610</name>
</gene>